<keyword evidence="3" id="KW-1185">Reference proteome</keyword>
<reference evidence="2" key="1">
    <citation type="submission" date="2023-05" db="EMBL/GenBank/DDBJ databases">
        <authorList>
            <person name="Stuckert A."/>
        </authorList>
    </citation>
    <scope>NUCLEOTIDE SEQUENCE</scope>
</reference>
<name>A0ABN9BHX1_9NEOB</name>
<accession>A0ABN9BHX1</accession>
<evidence type="ECO:0000256" key="1">
    <source>
        <dbReference type="SAM" id="MobiDB-lite"/>
    </source>
</evidence>
<feature type="compositionally biased region" description="Acidic residues" evidence="1">
    <location>
        <begin position="42"/>
        <end position="56"/>
    </location>
</feature>
<feature type="compositionally biased region" description="Basic and acidic residues" evidence="1">
    <location>
        <begin position="1"/>
        <end position="28"/>
    </location>
</feature>
<evidence type="ECO:0000313" key="3">
    <source>
        <dbReference type="Proteomes" id="UP001162483"/>
    </source>
</evidence>
<organism evidence="2 3">
    <name type="scientific">Staurois parvus</name>
    <dbReference type="NCBI Taxonomy" id="386267"/>
    <lineage>
        <taxon>Eukaryota</taxon>
        <taxon>Metazoa</taxon>
        <taxon>Chordata</taxon>
        <taxon>Craniata</taxon>
        <taxon>Vertebrata</taxon>
        <taxon>Euteleostomi</taxon>
        <taxon>Amphibia</taxon>
        <taxon>Batrachia</taxon>
        <taxon>Anura</taxon>
        <taxon>Neobatrachia</taxon>
        <taxon>Ranoidea</taxon>
        <taxon>Ranidae</taxon>
        <taxon>Staurois</taxon>
    </lineage>
</organism>
<evidence type="ECO:0000313" key="2">
    <source>
        <dbReference type="EMBL" id="CAI9547227.1"/>
    </source>
</evidence>
<feature type="compositionally biased region" description="Basic and acidic residues" evidence="1">
    <location>
        <begin position="76"/>
        <end position="133"/>
    </location>
</feature>
<protein>
    <submittedName>
        <fullName evidence="2">Uncharacterized protein</fullName>
    </submittedName>
</protein>
<dbReference type="Proteomes" id="UP001162483">
    <property type="component" value="Unassembled WGS sequence"/>
</dbReference>
<gene>
    <name evidence="2" type="ORF">SPARVUS_LOCUS2947675</name>
</gene>
<feature type="region of interest" description="Disordered" evidence="1">
    <location>
        <begin position="1"/>
        <end position="133"/>
    </location>
</feature>
<sequence length="133" mass="15006">MTRTFLTEKKEGDDGGGKIEWFQIKEDSNASWPQMICSFAQENEEADDSASEDDDNHEQLNEATEDVEQAEQSLDPGEKQHSKEKGKSTLEGKEQSDSVRKVHKEDQEHMDTDKVDSGTDKLSCKTEQVKALI</sequence>
<dbReference type="EMBL" id="CATNWA010004181">
    <property type="protein sequence ID" value="CAI9547227.1"/>
    <property type="molecule type" value="Genomic_DNA"/>
</dbReference>
<proteinExistence type="predicted"/>
<comment type="caution">
    <text evidence="2">The sequence shown here is derived from an EMBL/GenBank/DDBJ whole genome shotgun (WGS) entry which is preliminary data.</text>
</comment>